<evidence type="ECO:0000313" key="2">
    <source>
        <dbReference type="EMBL" id="KAF8400820.1"/>
    </source>
</evidence>
<dbReference type="GO" id="GO:0009910">
    <property type="term" value="P:negative regulation of flower development"/>
    <property type="evidence" value="ECO:0007669"/>
    <property type="project" value="InterPro"/>
</dbReference>
<comment type="caution">
    <text evidence="2">The sequence shown here is derived from an EMBL/GenBank/DDBJ whole genome shotgun (WGS) entry which is preliminary data.</text>
</comment>
<dbReference type="InterPro" id="IPR034583">
    <property type="entry name" value="EMF1"/>
</dbReference>
<dbReference type="OMA" id="NDDANCK"/>
<feature type="compositionally biased region" description="Basic residues" evidence="1">
    <location>
        <begin position="1316"/>
        <end position="1328"/>
    </location>
</feature>
<feature type="region of interest" description="Disordered" evidence="1">
    <location>
        <begin position="582"/>
        <end position="602"/>
    </location>
</feature>
<protein>
    <submittedName>
        <fullName evidence="2">Uncharacterized protein</fullName>
    </submittedName>
</protein>
<keyword evidence="3" id="KW-1185">Reference proteome</keyword>
<dbReference type="OrthoDB" id="754229at2759"/>
<dbReference type="PANTHER" id="PTHR35504">
    <property type="entry name" value="PROTEIN EMBRYONIC FLOWER 1"/>
    <property type="match status" value="1"/>
</dbReference>
<proteinExistence type="predicted"/>
<feature type="compositionally biased region" description="Basic and acidic residues" evidence="1">
    <location>
        <begin position="582"/>
        <end position="595"/>
    </location>
</feature>
<dbReference type="GO" id="GO:0045892">
    <property type="term" value="P:negative regulation of DNA-templated transcription"/>
    <property type="evidence" value="ECO:0007669"/>
    <property type="project" value="InterPro"/>
</dbReference>
<reference evidence="2 3" key="1">
    <citation type="submission" date="2020-04" db="EMBL/GenBank/DDBJ databases">
        <title>Plant Genome Project.</title>
        <authorList>
            <person name="Zhang R.-G."/>
        </authorList>
    </citation>
    <scope>NUCLEOTIDE SEQUENCE [LARGE SCALE GENOMIC DNA]</scope>
    <source>
        <strain evidence="2">YNK0</strain>
        <tissue evidence="2">Leaf</tissue>
    </source>
</reference>
<feature type="compositionally biased region" description="Polar residues" evidence="1">
    <location>
        <begin position="449"/>
        <end position="461"/>
    </location>
</feature>
<dbReference type="EMBL" id="JABCRI010000009">
    <property type="protein sequence ID" value="KAF8400820.1"/>
    <property type="molecule type" value="Genomic_DNA"/>
</dbReference>
<sequence length="1476" mass="163703">MVTVYNSLMIFVLRMEGNDIMEEHCERSESTLVSKSIRPVIDSRSLEVVSDNEKQEESKCGHFSIRGYVAEIRRKDRNICWPFHSVGNHNESEEQTEMLPPLHLSEFRWWGCQNCLRKTSATTAATDVGVISNCYNTGFKSNNTGSRGKIFISSHGDAPMFLSGFPQAPEKNITGERKTDANTSVDLNGGVYCSSLSSEKKKKEVEGVHAIREDMCKSGDYGNSAEGNMNQANPIPTWGAKKVNPCLTGERITKDVGKFSGSSKADKHGRNLSACETAVASEFMCPYKNASEQTTLRLKGTGLIEFCGPNCESHEVSDVGFDIRNLKCVSNSSTGICQKAKPGFNRNDFVKMNEQHREVTKYCGTSEVLGTGNEALNAVTGDTRKLYSLESDKNDYGFSDNGEKLVGNNLHDQHHACHHGNSGGALHQRKTQKVRLLTDIISSEVLGASSKNRSSNGNANTDHIKTEVGPSKATPNVSAGIGLLAVPKSQVVVQGNVRKGIPGIKKERKMPPDEEWGPLQIRWPKSVAEKGRISKGDAETNHIDTASSNYVSAEDALAGIGLSTGFNSHLTKHRFGRKLIKDEKKNKKPRLEDGRSSLMPWQEGTSSEVQVIRRDVEIKCTGVETVVSKSAQEEFMGRGMYTFLESYVSAQKNDRKSISCKKKSKMPQVEDGWASLNPWQEGMSREDQIIPFKSTPDALPGIGVDHGLKIKKAIHRKAIVSKKQSKMPQVQGGGCLMPQDVEFKPTGAETAPFKSAQGAFIGRGLHPSLKKFVTAQINDKKSVLCKKKSEVPQVEDGWGSITSWKDGMSKEDRIIKEDVEIKPFGASRVPFKSASDAFSGRCEHLCLNSKKATNRKAIVRKKQTSMPRVEGRGSFLMQSKDFSSTCNYEKTIDVQGHLEVIKNQCDQRANKVCEQATLDDIPMEIVELMAKNQYERRLLDVEDATKNKSCLSETTNNMKTDATIDLTEALGNEMLRLLQEKNSHMRKIHPSNAGSGLLTTDKSVRSTVGYSSHVNRKYEHNDFSISQPEESHASTWFPTFYQCQEKLSCEGQFAVTGSSRNCGSRNRRWNGDMVGHRCSPTCLHSLEAYRTCQNVSPQRSCKEAHQVWSLMKPNSMPFDINNPQKFVTESSNIELLPQCPDSLRRGNMDGDHGLKSLNPNAANLQNQNGMFDDETLKRTHAEYPQKENEYHPKLMGPLDLYTNESIPAMHLLRLMDAGMCSSTPVSVDENQKFPKQPSFPHNHHCKKFSGVEIGVSEICKASTHPPPDYFGKNHRLGISCEHSPLVTTVDAIASSVRKDGKRRASGFTGQVLAKMRPHSLKSQGKAKTKISCSPTQTRGPRSHRPVSASGSSRNNHEPVPFHDLQKGFLSASDSMEFPLQSNSVEDLITQVELEVNKKDGKVGPVKNSCRTEICAINRNPADFTLPEAGNEYMIGGEELKHRKMIPSWDRLGLINTDGHKRQKMMKLAAIQEHVRH</sequence>
<evidence type="ECO:0000256" key="1">
    <source>
        <dbReference type="SAM" id="MobiDB-lite"/>
    </source>
</evidence>
<gene>
    <name evidence="2" type="ORF">HHK36_014122</name>
</gene>
<organism evidence="2 3">
    <name type="scientific">Tetracentron sinense</name>
    <name type="common">Spur-leaf</name>
    <dbReference type="NCBI Taxonomy" id="13715"/>
    <lineage>
        <taxon>Eukaryota</taxon>
        <taxon>Viridiplantae</taxon>
        <taxon>Streptophyta</taxon>
        <taxon>Embryophyta</taxon>
        <taxon>Tracheophyta</taxon>
        <taxon>Spermatophyta</taxon>
        <taxon>Magnoliopsida</taxon>
        <taxon>Trochodendrales</taxon>
        <taxon>Trochodendraceae</taxon>
        <taxon>Tetracentron</taxon>
    </lineage>
</organism>
<evidence type="ECO:0000313" key="3">
    <source>
        <dbReference type="Proteomes" id="UP000655225"/>
    </source>
</evidence>
<feature type="region of interest" description="Disordered" evidence="1">
    <location>
        <begin position="1316"/>
        <end position="1361"/>
    </location>
</feature>
<dbReference type="GO" id="GO:0048367">
    <property type="term" value="P:shoot system development"/>
    <property type="evidence" value="ECO:0007669"/>
    <property type="project" value="InterPro"/>
</dbReference>
<feature type="compositionally biased region" description="Polar residues" evidence="1">
    <location>
        <begin position="1330"/>
        <end position="1339"/>
    </location>
</feature>
<name>A0A834Z5G9_TETSI</name>
<feature type="region of interest" description="Disordered" evidence="1">
    <location>
        <begin position="448"/>
        <end position="473"/>
    </location>
</feature>
<dbReference type="PANTHER" id="PTHR35504:SF1">
    <property type="entry name" value="PROTEIN EMBRYONIC FLOWER 1"/>
    <property type="match status" value="1"/>
</dbReference>
<accession>A0A834Z5G9</accession>
<dbReference type="Proteomes" id="UP000655225">
    <property type="component" value="Unassembled WGS sequence"/>
</dbReference>